<feature type="domain" description="AB hydrolase-1" evidence="1">
    <location>
        <begin position="19"/>
        <end position="246"/>
    </location>
</feature>
<dbReference type="PANTHER" id="PTHR43798">
    <property type="entry name" value="MONOACYLGLYCEROL LIPASE"/>
    <property type="match status" value="1"/>
</dbReference>
<evidence type="ECO:0000259" key="1">
    <source>
        <dbReference type="Pfam" id="PF00561"/>
    </source>
</evidence>
<dbReference type="InterPro" id="IPR050266">
    <property type="entry name" value="AB_hydrolase_sf"/>
</dbReference>
<dbReference type="EMBL" id="RXOE01000005">
    <property type="protein sequence ID" value="RTQ33073.1"/>
    <property type="molecule type" value="Genomic_DNA"/>
</dbReference>
<protein>
    <submittedName>
        <fullName evidence="2">Alpha/beta hydrolase</fullName>
    </submittedName>
</protein>
<dbReference type="PANTHER" id="PTHR43798:SF33">
    <property type="entry name" value="HYDROLASE, PUTATIVE (AFU_ORTHOLOGUE AFUA_2G14860)-RELATED"/>
    <property type="match status" value="1"/>
</dbReference>
<dbReference type="Proteomes" id="UP000267418">
    <property type="component" value="Unassembled WGS sequence"/>
</dbReference>
<organism evidence="2 3">
    <name type="scientific">Variovorax gossypii</name>
    <dbReference type="NCBI Taxonomy" id="1679495"/>
    <lineage>
        <taxon>Bacteria</taxon>
        <taxon>Pseudomonadati</taxon>
        <taxon>Pseudomonadota</taxon>
        <taxon>Betaproteobacteria</taxon>
        <taxon>Burkholderiales</taxon>
        <taxon>Comamonadaceae</taxon>
        <taxon>Variovorax</taxon>
    </lineage>
</organism>
<dbReference type="InterPro" id="IPR000073">
    <property type="entry name" value="AB_hydrolase_1"/>
</dbReference>
<reference evidence="2 3" key="1">
    <citation type="submission" date="2018-12" db="EMBL/GenBank/DDBJ databases">
        <title>The genome of Variovorax gossypii DSM 100435.</title>
        <authorList>
            <person name="Gao J."/>
            <person name="Sun J."/>
        </authorList>
    </citation>
    <scope>NUCLEOTIDE SEQUENCE [LARGE SCALE GENOMIC DNA]</scope>
    <source>
        <strain evidence="2 3">DSM 100435</strain>
    </source>
</reference>
<proteinExistence type="predicted"/>
<keyword evidence="2" id="KW-0378">Hydrolase</keyword>
<sequence>MTTQVLNDLSVEIDGDGEALLCIHGLGGSSNAWTPVLPALGGFRRIRPDLPGSARSPLPADGKALSIERYVDAMVSLLSVLDIGKVHVMAHSMGTIVAQHLALRRPGTVRSLALFGPLAAPSDAARPSIAARAHAARGGAAAMQEIADAIVKGATSAQTKELQPAVLALVRESVMRQSPEGYAQSCAALADAQPAALERLDVPTLLVTGDQDGVAPPASVRVMQERIAGSRLVVLDGCGHWTTFEQPQRCTQELEAFYAALH</sequence>
<dbReference type="RefSeq" id="WP_093307619.1">
    <property type="nucleotide sequence ID" value="NZ_RXOE01000005.1"/>
</dbReference>
<keyword evidence="3" id="KW-1185">Reference proteome</keyword>
<dbReference type="PRINTS" id="PR00111">
    <property type="entry name" value="ABHYDROLASE"/>
</dbReference>
<gene>
    <name evidence="2" type="ORF">EJP69_20535</name>
</gene>
<dbReference type="InterPro" id="IPR029058">
    <property type="entry name" value="AB_hydrolase_fold"/>
</dbReference>
<evidence type="ECO:0000313" key="3">
    <source>
        <dbReference type="Proteomes" id="UP000267418"/>
    </source>
</evidence>
<evidence type="ECO:0000313" key="2">
    <source>
        <dbReference type="EMBL" id="RTQ33073.1"/>
    </source>
</evidence>
<accession>A0A431TJQ6</accession>
<dbReference type="SUPFAM" id="SSF53474">
    <property type="entry name" value="alpha/beta-Hydrolases"/>
    <property type="match status" value="1"/>
</dbReference>
<dbReference type="Pfam" id="PF00561">
    <property type="entry name" value="Abhydrolase_1"/>
    <property type="match status" value="1"/>
</dbReference>
<name>A0A431TJQ6_9BURK</name>
<dbReference type="GO" id="GO:0016020">
    <property type="term" value="C:membrane"/>
    <property type="evidence" value="ECO:0007669"/>
    <property type="project" value="TreeGrafter"/>
</dbReference>
<dbReference type="GO" id="GO:0016787">
    <property type="term" value="F:hydrolase activity"/>
    <property type="evidence" value="ECO:0007669"/>
    <property type="project" value="UniProtKB-KW"/>
</dbReference>
<dbReference type="InterPro" id="IPR000639">
    <property type="entry name" value="Epox_hydrolase-like"/>
</dbReference>
<dbReference type="Gene3D" id="3.40.50.1820">
    <property type="entry name" value="alpha/beta hydrolase"/>
    <property type="match status" value="1"/>
</dbReference>
<dbReference type="AlphaFoldDB" id="A0A431TJQ6"/>
<dbReference type="PRINTS" id="PR00412">
    <property type="entry name" value="EPOXHYDRLASE"/>
</dbReference>
<dbReference type="OrthoDB" id="9799989at2"/>
<comment type="caution">
    <text evidence="2">The sequence shown here is derived from an EMBL/GenBank/DDBJ whole genome shotgun (WGS) entry which is preliminary data.</text>
</comment>